<reference evidence="1" key="1">
    <citation type="journal article" date="2014" name="Front. Microbiol.">
        <title>High frequency of phylogenetically diverse reductive dehalogenase-homologous genes in deep subseafloor sedimentary metagenomes.</title>
        <authorList>
            <person name="Kawai M."/>
            <person name="Futagami T."/>
            <person name="Toyoda A."/>
            <person name="Takaki Y."/>
            <person name="Nishi S."/>
            <person name="Hori S."/>
            <person name="Arai W."/>
            <person name="Tsubouchi T."/>
            <person name="Morono Y."/>
            <person name="Uchiyama I."/>
            <person name="Ito T."/>
            <person name="Fujiyama A."/>
            <person name="Inagaki F."/>
            <person name="Takami H."/>
        </authorList>
    </citation>
    <scope>NUCLEOTIDE SEQUENCE</scope>
    <source>
        <strain evidence="1">Expedition CK06-06</strain>
    </source>
</reference>
<sequence>MSHYVSIPRYLYYLNKRRIVYRRNPITDEPTQDFDWGVYYEDGTYECYDLFRSKAKITTYKSLKWHLLVLWYLNPKLDPDEFAKLAEIITNHSYGFITFHVPPELLKKIIYDVSMCDLEEPPKNKLRKFIFKDNSGLTLSEKLSIVGKMIGKAKRIHEDDIYECMLDMHDMGNKITISKLAKLLNCSARTIHRNMSNELKREKELLNKTNEKI</sequence>
<protein>
    <recommendedName>
        <fullName evidence="2">Helix-turn-helix type 11 domain-containing protein</fullName>
    </recommendedName>
</protein>
<dbReference type="AlphaFoldDB" id="X0UCW1"/>
<gene>
    <name evidence="1" type="ORF">S01H1_42033</name>
</gene>
<accession>X0UCW1</accession>
<evidence type="ECO:0008006" key="2">
    <source>
        <dbReference type="Google" id="ProtNLM"/>
    </source>
</evidence>
<organism evidence="1">
    <name type="scientific">marine sediment metagenome</name>
    <dbReference type="NCBI Taxonomy" id="412755"/>
    <lineage>
        <taxon>unclassified sequences</taxon>
        <taxon>metagenomes</taxon>
        <taxon>ecological metagenomes</taxon>
    </lineage>
</organism>
<name>X0UCW1_9ZZZZ</name>
<evidence type="ECO:0000313" key="1">
    <source>
        <dbReference type="EMBL" id="GAG03430.1"/>
    </source>
</evidence>
<comment type="caution">
    <text evidence="1">The sequence shown here is derived from an EMBL/GenBank/DDBJ whole genome shotgun (WGS) entry which is preliminary data.</text>
</comment>
<proteinExistence type="predicted"/>
<dbReference type="EMBL" id="BARS01026690">
    <property type="protein sequence ID" value="GAG03430.1"/>
    <property type="molecule type" value="Genomic_DNA"/>
</dbReference>